<feature type="compositionally biased region" description="Acidic residues" evidence="1">
    <location>
        <begin position="294"/>
        <end position="303"/>
    </location>
</feature>
<dbReference type="AlphaFoldDB" id="A0AAD7XJA7"/>
<organism evidence="3 4">
    <name type="scientific">Chrysophaeum taylorii</name>
    <dbReference type="NCBI Taxonomy" id="2483200"/>
    <lineage>
        <taxon>Eukaryota</taxon>
        <taxon>Sar</taxon>
        <taxon>Stramenopiles</taxon>
        <taxon>Ochrophyta</taxon>
        <taxon>Pelagophyceae</taxon>
        <taxon>Pelagomonadales</taxon>
        <taxon>Pelagomonadaceae</taxon>
        <taxon>Chrysophaeum</taxon>
    </lineage>
</organism>
<dbReference type="InterPro" id="IPR011989">
    <property type="entry name" value="ARM-like"/>
</dbReference>
<feature type="region of interest" description="Disordered" evidence="1">
    <location>
        <begin position="589"/>
        <end position="610"/>
    </location>
</feature>
<sequence>MDEEVASIVEGLESGEWKVRVDALKELERLATSLGDAPSEQKRSAAVVLRGSGKGGIVEGVATNAKDLRSLVAAEACRAACKCAECLGGDGFCEAWLEAMVALSSGSSPKVVCVAAGDAARALVRSTVDKANFVVSRLVESATKAKAAPTRRACLTYAAEATRTWPRDAVEPFASALAQCVVDRARDADGGARAAARDLWFALRDAGFQTETLWARERLDASTRKQLDRDAATKPESSNKRPPPAAARPKPSKTPRPPQPPKQLPQRVPVHTSHHGRDVPVVVVSPPPPPPEEKTDDDEDDDPPPPTEAPPPDDDDDRHHDEDEEDESEEDDYVDATVAVSELVKQAASQHWDLRRDAISSLRGAVGSSDPEAWRCVAGAVSDAHHQVAGCALRAAAKALARDSRPTSELVLGALLVGAARRTVDARQQLRAAATRVLDASRRAIPPGSLLCAVAPSLGELSPLKARAALLDFARALIRARAPNPSLFGELAFKLALTLTATHGDARRPAANEPAACAFNAAAECADALRRVDPPAFAERVASFAPEMRRAIRDALVDAAPEFDDHLQAARKMVLATRAGDEEDLLLKQQQQQRPAATPGPSRRRHEPAPVDEDISDALSGAIADLAAEAGDPEGAAERASRARQTVAKLAAKRHQAWGRYFDQLAMLLLEKGCARRHQDPRRHHDPLASFFEDEDDVQESQTISLSELASRLESIATLRVLARRLPDRFAVVLDSAVPRLLAVAKTRHLPYELTRAAERALVAAAHKVDAKVVFALATADLAASRADDVAPPARVVAEAAKATPAADVADSLPTLLPKLAAATDAPDAAVRKAAVDVFVEFYHVLGDTILPRLKALLSDAKLKLLAMYVNKRGPTSFS</sequence>
<evidence type="ECO:0000259" key="2">
    <source>
        <dbReference type="SMART" id="SM01349"/>
    </source>
</evidence>
<dbReference type="Proteomes" id="UP001230188">
    <property type="component" value="Unassembled WGS sequence"/>
</dbReference>
<dbReference type="EMBL" id="JAQMWT010000526">
    <property type="protein sequence ID" value="KAJ8600254.1"/>
    <property type="molecule type" value="Genomic_DNA"/>
</dbReference>
<dbReference type="InterPro" id="IPR034085">
    <property type="entry name" value="TOG"/>
</dbReference>
<dbReference type="InterPro" id="IPR016024">
    <property type="entry name" value="ARM-type_fold"/>
</dbReference>
<dbReference type="SMART" id="SM01349">
    <property type="entry name" value="TOG"/>
    <property type="match status" value="1"/>
</dbReference>
<dbReference type="GO" id="GO:0005819">
    <property type="term" value="C:spindle"/>
    <property type="evidence" value="ECO:0007669"/>
    <property type="project" value="UniProtKB-ARBA"/>
</dbReference>
<reference evidence="3" key="1">
    <citation type="submission" date="2023-01" db="EMBL/GenBank/DDBJ databases">
        <title>Metagenome sequencing of chrysophaentin producing Chrysophaeum taylorii.</title>
        <authorList>
            <person name="Davison J."/>
            <person name="Bewley C."/>
        </authorList>
    </citation>
    <scope>NUCLEOTIDE SEQUENCE</scope>
    <source>
        <strain evidence="3">NIES-1699</strain>
    </source>
</reference>
<evidence type="ECO:0000313" key="3">
    <source>
        <dbReference type="EMBL" id="KAJ8600254.1"/>
    </source>
</evidence>
<gene>
    <name evidence="3" type="ORF">CTAYLR_002004</name>
</gene>
<dbReference type="PANTHER" id="PTHR21567:SF9">
    <property type="entry name" value="CLIP-ASSOCIATING PROTEIN"/>
    <property type="match status" value="1"/>
</dbReference>
<accession>A0AAD7XJA7</accession>
<proteinExistence type="predicted"/>
<dbReference type="GO" id="GO:0000226">
    <property type="term" value="P:microtubule cytoskeleton organization"/>
    <property type="evidence" value="ECO:0007669"/>
    <property type="project" value="TreeGrafter"/>
</dbReference>
<keyword evidence="4" id="KW-1185">Reference proteome</keyword>
<dbReference type="GO" id="GO:0008017">
    <property type="term" value="F:microtubule binding"/>
    <property type="evidence" value="ECO:0007669"/>
    <property type="project" value="TreeGrafter"/>
</dbReference>
<dbReference type="SUPFAM" id="SSF48371">
    <property type="entry name" value="ARM repeat"/>
    <property type="match status" value="1"/>
</dbReference>
<feature type="compositionally biased region" description="Pro residues" evidence="1">
    <location>
        <begin position="241"/>
        <end position="263"/>
    </location>
</feature>
<dbReference type="GO" id="GO:0000278">
    <property type="term" value="P:mitotic cell cycle"/>
    <property type="evidence" value="ECO:0007669"/>
    <property type="project" value="UniProtKB-ARBA"/>
</dbReference>
<protein>
    <recommendedName>
        <fullName evidence="2">TOG domain-containing protein</fullName>
    </recommendedName>
</protein>
<evidence type="ECO:0000313" key="4">
    <source>
        <dbReference type="Proteomes" id="UP001230188"/>
    </source>
</evidence>
<feature type="domain" description="TOG" evidence="2">
    <location>
        <begin position="1"/>
        <end position="243"/>
    </location>
</feature>
<feature type="region of interest" description="Disordered" evidence="1">
    <location>
        <begin position="224"/>
        <end position="333"/>
    </location>
</feature>
<comment type="caution">
    <text evidence="3">The sequence shown here is derived from an EMBL/GenBank/DDBJ whole genome shotgun (WGS) entry which is preliminary data.</text>
</comment>
<feature type="compositionally biased region" description="Basic and acidic residues" evidence="1">
    <location>
        <begin position="224"/>
        <end position="239"/>
    </location>
</feature>
<feature type="compositionally biased region" description="Acidic residues" evidence="1">
    <location>
        <begin position="311"/>
        <end position="333"/>
    </location>
</feature>
<dbReference type="GO" id="GO:0005881">
    <property type="term" value="C:cytoplasmic microtubule"/>
    <property type="evidence" value="ECO:0007669"/>
    <property type="project" value="TreeGrafter"/>
</dbReference>
<name>A0AAD7XJA7_9STRA</name>
<dbReference type="Gene3D" id="1.25.10.10">
    <property type="entry name" value="Leucine-rich Repeat Variant"/>
    <property type="match status" value="3"/>
</dbReference>
<dbReference type="PANTHER" id="PTHR21567">
    <property type="entry name" value="CLASP"/>
    <property type="match status" value="1"/>
</dbReference>
<evidence type="ECO:0000256" key="1">
    <source>
        <dbReference type="SAM" id="MobiDB-lite"/>
    </source>
</evidence>